<dbReference type="PANTHER" id="PTHR32322">
    <property type="entry name" value="INNER MEMBRANE TRANSPORTER"/>
    <property type="match status" value="1"/>
</dbReference>
<dbReference type="OrthoDB" id="9810818at2"/>
<dbReference type="Pfam" id="PF00892">
    <property type="entry name" value="EamA"/>
    <property type="match status" value="2"/>
</dbReference>
<evidence type="ECO:0000256" key="4">
    <source>
        <dbReference type="ARBA" id="ARBA00022989"/>
    </source>
</evidence>
<evidence type="ECO:0000256" key="1">
    <source>
        <dbReference type="ARBA" id="ARBA00004141"/>
    </source>
</evidence>
<keyword evidence="9" id="KW-0808">Transferase</keyword>
<keyword evidence="5 7" id="KW-0472">Membrane</keyword>
<keyword evidence="3 7" id="KW-0812">Transmembrane</keyword>
<dbReference type="EMBL" id="QICD01000002">
    <property type="protein sequence ID" value="RNL48435.1"/>
    <property type="molecule type" value="Genomic_DNA"/>
</dbReference>
<reference evidence="10" key="1">
    <citation type="submission" date="2018-05" db="EMBL/GenBank/DDBJ databases">
        <title>Genome Sequencing of selected type strains of the family Eggerthellaceae.</title>
        <authorList>
            <person name="Danylec N."/>
            <person name="Stoll D.A."/>
            <person name="Doetsch A."/>
            <person name="Huch M."/>
        </authorList>
    </citation>
    <scope>NUCLEOTIDE SEQUENCE [LARGE SCALE GENOMIC DNA]</scope>
    <source>
        <strain evidence="10">DSM 16106</strain>
    </source>
</reference>
<dbReference type="InterPro" id="IPR000182">
    <property type="entry name" value="GNAT_dom"/>
</dbReference>
<feature type="transmembrane region" description="Helical" evidence="7">
    <location>
        <begin position="61"/>
        <end position="82"/>
    </location>
</feature>
<evidence type="ECO:0000256" key="3">
    <source>
        <dbReference type="ARBA" id="ARBA00022692"/>
    </source>
</evidence>
<evidence type="ECO:0000313" key="10">
    <source>
        <dbReference type="Proteomes" id="UP000278632"/>
    </source>
</evidence>
<evidence type="ECO:0000259" key="8">
    <source>
        <dbReference type="PROSITE" id="PS51186"/>
    </source>
</evidence>
<organism evidence="9 10">
    <name type="scientific">Paraeggerthella hongkongensis</name>
    <dbReference type="NCBI Taxonomy" id="230658"/>
    <lineage>
        <taxon>Bacteria</taxon>
        <taxon>Bacillati</taxon>
        <taxon>Actinomycetota</taxon>
        <taxon>Coriobacteriia</taxon>
        <taxon>Eggerthellales</taxon>
        <taxon>Eggerthellaceae</taxon>
        <taxon>Paraeggerthella</taxon>
    </lineage>
</organism>
<name>A0A3N0BK89_9ACTN</name>
<feature type="transmembrane region" description="Helical" evidence="7">
    <location>
        <begin position="127"/>
        <end position="147"/>
    </location>
</feature>
<dbReference type="InterPro" id="IPR037185">
    <property type="entry name" value="EmrE-like"/>
</dbReference>
<dbReference type="InterPro" id="IPR000620">
    <property type="entry name" value="EamA_dom"/>
</dbReference>
<accession>A0A3N0BK89</accession>
<keyword evidence="10" id="KW-1185">Reference proteome</keyword>
<dbReference type="CDD" id="cd04301">
    <property type="entry name" value="NAT_SF"/>
    <property type="match status" value="1"/>
</dbReference>
<feature type="transmembrane region" description="Helical" evidence="7">
    <location>
        <begin position="159"/>
        <end position="180"/>
    </location>
</feature>
<dbReference type="Gene3D" id="3.40.630.30">
    <property type="match status" value="1"/>
</dbReference>
<dbReference type="PROSITE" id="PS51186">
    <property type="entry name" value="GNAT"/>
    <property type="match status" value="1"/>
</dbReference>
<evidence type="ECO:0000313" key="9">
    <source>
        <dbReference type="EMBL" id="RNL48435.1"/>
    </source>
</evidence>
<dbReference type="SUPFAM" id="SSF103481">
    <property type="entry name" value="Multidrug resistance efflux transporter EmrE"/>
    <property type="match status" value="2"/>
</dbReference>
<evidence type="ECO:0000256" key="6">
    <source>
        <dbReference type="SAM" id="MobiDB-lite"/>
    </source>
</evidence>
<sequence length="541" mass="58109">MREGRVGMSQVAEATSANDGGSSSERSRGRIFRGVVFAALGGICWGFSGTCAQMLTGEGGIPVSWITCVRLLLAACLFLVVCMVREPRNLAAVFRDKRSLGRIAAFAMLGVLLTQVSYLTAISYTNAGTGTVLERLGLIIIMLYVCLRTRRLPSLRQGIGLVLAMAGTVIVSTKGDLGSLAIPPEALFWGLISAIALAFYTLLPGKALEKWGSFIVTGLAMLMGGVVSTAVVQPWTIPVDLNPSVVGVLIAMVLVGTFAAYLFYLQGITDAGPVRAGLVGCVEPVAATVISAVWLGTPVGVFDVVGCAMIVAMIFMITERGQEGAKGAAAYDGASEDLPLFQGRASELGYYAARRAKRDDFRRVQLLQEETHRAIARLGVDEGLKKYPSSRRIMRSIDAGKTYVVVTAGEASDGDSEEPVERVLGMFAVNPAGDPAYGRATGARWLTDSPEPPDGEPDYAALHWVCVQEKARRCGVGAYILGTAERIARDAGRRSLRADVYPENQPMRALLEKCGYVFCGDIEIRDRLGRVKRRVVYEKCW</sequence>
<evidence type="ECO:0000256" key="7">
    <source>
        <dbReference type="SAM" id="Phobius"/>
    </source>
</evidence>
<dbReference type="Pfam" id="PF00583">
    <property type="entry name" value="Acetyltransf_1"/>
    <property type="match status" value="1"/>
</dbReference>
<dbReference type="InterPro" id="IPR050638">
    <property type="entry name" value="AA-Vitamin_Transporters"/>
</dbReference>
<dbReference type="Proteomes" id="UP000278632">
    <property type="component" value="Unassembled WGS sequence"/>
</dbReference>
<protein>
    <submittedName>
        <fullName evidence="9">GNAT family N-acetyltransferase</fullName>
    </submittedName>
</protein>
<feature type="transmembrane region" description="Helical" evidence="7">
    <location>
        <begin position="211"/>
        <end position="232"/>
    </location>
</feature>
<feature type="region of interest" description="Disordered" evidence="6">
    <location>
        <begin position="1"/>
        <end position="27"/>
    </location>
</feature>
<dbReference type="SUPFAM" id="SSF55729">
    <property type="entry name" value="Acyl-CoA N-acyltransferases (Nat)"/>
    <property type="match status" value="1"/>
</dbReference>
<comment type="subcellular location">
    <subcellularLocation>
        <location evidence="1">Membrane</location>
        <topology evidence="1">Multi-pass membrane protein</topology>
    </subcellularLocation>
</comment>
<feature type="transmembrane region" description="Helical" evidence="7">
    <location>
        <begin position="301"/>
        <end position="318"/>
    </location>
</feature>
<comment type="caution">
    <text evidence="9">The sequence shown here is derived from an EMBL/GenBank/DDBJ whole genome shotgun (WGS) entry which is preliminary data.</text>
</comment>
<dbReference type="InterPro" id="IPR016181">
    <property type="entry name" value="Acyl_CoA_acyltransferase"/>
</dbReference>
<dbReference type="AlphaFoldDB" id="A0A3N0BK89"/>
<feature type="transmembrane region" description="Helical" evidence="7">
    <location>
        <begin position="103"/>
        <end position="121"/>
    </location>
</feature>
<feature type="transmembrane region" description="Helical" evidence="7">
    <location>
        <begin position="244"/>
        <end position="264"/>
    </location>
</feature>
<feature type="transmembrane region" description="Helical" evidence="7">
    <location>
        <begin position="31"/>
        <end position="55"/>
    </location>
</feature>
<feature type="transmembrane region" description="Helical" evidence="7">
    <location>
        <begin position="276"/>
        <end position="295"/>
    </location>
</feature>
<dbReference type="GO" id="GO:0016747">
    <property type="term" value="F:acyltransferase activity, transferring groups other than amino-acyl groups"/>
    <property type="evidence" value="ECO:0007669"/>
    <property type="project" value="InterPro"/>
</dbReference>
<dbReference type="GO" id="GO:0016020">
    <property type="term" value="C:membrane"/>
    <property type="evidence" value="ECO:0007669"/>
    <property type="project" value="UniProtKB-SubCell"/>
</dbReference>
<evidence type="ECO:0000256" key="5">
    <source>
        <dbReference type="ARBA" id="ARBA00023136"/>
    </source>
</evidence>
<comment type="similarity">
    <text evidence="2">Belongs to the EamA transporter family.</text>
</comment>
<keyword evidence="4 7" id="KW-1133">Transmembrane helix</keyword>
<feature type="domain" description="N-acetyltransferase" evidence="8">
    <location>
        <begin position="351"/>
        <end position="541"/>
    </location>
</feature>
<feature type="transmembrane region" description="Helical" evidence="7">
    <location>
        <begin position="186"/>
        <end position="204"/>
    </location>
</feature>
<gene>
    <name evidence="9" type="ORF">DMP08_02165</name>
</gene>
<proteinExistence type="inferred from homology"/>
<evidence type="ECO:0000256" key="2">
    <source>
        <dbReference type="ARBA" id="ARBA00007362"/>
    </source>
</evidence>
<dbReference type="PANTHER" id="PTHR32322:SF2">
    <property type="entry name" value="EAMA DOMAIN-CONTAINING PROTEIN"/>
    <property type="match status" value="1"/>
</dbReference>